<dbReference type="Proteomes" id="UP000605970">
    <property type="component" value="Unassembled WGS sequence"/>
</dbReference>
<gene>
    <name evidence="1" type="ORF">Mgra_00006691</name>
</gene>
<evidence type="ECO:0000313" key="1">
    <source>
        <dbReference type="EMBL" id="KAF7633952.1"/>
    </source>
</evidence>
<organism evidence="1 2">
    <name type="scientific">Meloidogyne graminicola</name>
    <dbReference type="NCBI Taxonomy" id="189291"/>
    <lineage>
        <taxon>Eukaryota</taxon>
        <taxon>Metazoa</taxon>
        <taxon>Ecdysozoa</taxon>
        <taxon>Nematoda</taxon>
        <taxon>Chromadorea</taxon>
        <taxon>Rhabditida</taxon>
        <taxon>Tylenchina</taxon>
        <taxon>Tylenchomorpha</taxon>
        <taxon>Tylenchoidea</taxon>
        <taxon>Meloidogynidae</taxon>
        <taxon>Meloidogyninae</taxon>
        <taxon>Meloidogyne</taxon>
    </lineage>
</organism>
<sequence>MFNDRPKRSPGKSTPNKQKIYKPKHKMSYKINNLIPISTRKWSTVIWSSTFEVNYFIICVEELENLNNFVLQKK</sequence>
<comment type="caution">
    <text evidence="1">The sequence shown here is derived from an EMBL/GenBank/DDBJ whole genome shotgun (WGS) entry which is preliminary data.</text>
</comment>
<evidence type="ECO:0000313" key="2">
    <source>
        <dbReference type="Proteomes" id="UP000605970"/>
    </source>
</evidence>
<protein>
    <submittedName>
        <fullName evidence="1">Uncharacterized protein</fullName>
    </submittedName>
</protein>
<feature type="non-terminal residue" evidence="1">
    <location>
        <position position="74"/>
    </location>
</feature>
<name>A0A8S9ZKP5_9BILA</name>
<proteinExistence type="predicted"/>
<reference evidence="1" key="1">
    <citation type="journal article" date="2020" name="Ecol. Evol.">
        <title>Genome structure and content of the rice root-knot nematode (Meloidogyne graminicola).</title>
        <authorList>
            <person name="Phan N.T."/>
            <person name="Danchin E.G.J."/>
            <person name="Klopp C."/>
            <person name="Perfus-Barbeoch L."/>
            <person name="Kozlowski D.K."/>
            <person name="Koutsovoulos G.D."/>
            <person name="Lopez-Roques C."/>
            <person name="Bouchez O."/>
            <person name="Zahm M."/>
            <person name="Besnard G."/>
            <person name="Bellafiore S."/>
        </authorList>
    </citation>
    <scope>NUCLEOTIDE SEQUENCE</scope>
    <source>
        <strain evidence="1">VN-18</strain>
    </source>
</reference>
<dbReference type="EMBL" id="JABEBT010000067">
    <property type="protein sequence ID" value="KAF7633952.1"/>
    <property type="molecule type" value="Genomic_DNA"/>
</dbReference>
<dbReference type="AlphaFoldDB" id="A0A8S9ZKP5"/>
<keyword evidence="2" id="KW-1185">Reference proteome</keyword>
<accession>A0A8S9ZKP5</accession>